<sequence>MLWCAWLTANLCMWMNDVAAAWLMLSLSDKPVMVALVQAAATLPVFLLGAPSGALADILDRRRYFIATQLWVAGVAAVLCVVALLGMLTPTLLLLLTFANGIGLAMRWPVFSALLPELVPRQELGRAMALNGVSMNGARVIGPMIAGAVIAWGGTAWVFLINAVLSVLVALALLRWHRERKVSALPAERFFGAMRVGFQYVRQSPEMHAVLLRASTFFMFSIASIALLPIVAKQLPGGDASTYTLLLATIGVGAILAAFLLPRLRQRIGRSDMVNYGTLANALATLLLAYAPTIWVAMAALLLAGASWLATANSLSVSVQLVLPDWVRARGMSVYQMAMMGGTALGAALWGQVATLADTRVSLVAAALCAMLALVVLARVRIETEGAQDLTPLQFWNEPELAVPLLPRQGPIMTQLEYQIDVARVDEFMQLMQESRRMRLRNGALSWELFQDAADLGHFIEYFVDGSWVEHLRQHERVTAHDQALWEQKLSFHQGDQAPKVSHYVARRVKRA</sequence>
<dbReference type="AlphaFoldDB" id="A0A1A9F613"/>
<feature type="transmembrane region" description="Helical" evidence="7">
    <location>
        <begin position="297"/>
        <end position="322"/>
    </location>
</feature>
<proteinExistence type="predicted"/>
<keyword evidence="2" id="KW-0813">Transport</keyword>
<dbReference type="GO" id="GO:0005886">
    <property type="term" value="C:plasma membrane"/>
    <property type="evidence" value="ECO:0007669"/>
    <property type="project" value="UniProtKB-SubCell"/>
</dbReference>
<feature type="transmembrane region" description="Helical" evidence="7">
    <location>
        <begin position="210"/>
        <end position="231"/>
    </location>
</feature>
<feature type="transmembrane region" description="Helical" evidence="7">
    <location>
        <begin position="36"/>
        <end position="58"/>
    </location>
</feature>
<dbReference type="PANTHER" id="PTHR23513">
    <property type="entry name" value="INTEGRAL MEMBRANE EFFLUX PROTEIN-RELATED"/>
    <property type="match status" value="1"/>
</dbReference>
<dbReference type="Pfam" id="PF05977">
    <property type="entry name" value="MFS_3"/>
    <property type="match status" value="1"/>
</dbReference>
<organism evidence="9 10">
    <name type="scientific">Marinobacterium aestuarii</name>
    <dbReference type="NCBI Taxonomy" id="1821621"/>
    <lineage>
        <taxon>Bacteria</taxon>
        <taxon>Pseudomonadati</taxon>
        <taxon>Pseudomonadota</taxon>
        <taxon>Gammaproteobacteria</taxon>
        <taxon>Oceanospirillales</taxon>
        <taxon>Oceanospirillaceae</taxon>
        <taxon>Marinobacterium</taxon>
    </lineage>
</organism>
<dbReference type="PANTHER" id="PTHR23513:SF11">
    <property type="entry name" value="STAPHYLOFERRIN A TRANSPORTER"/>
    <property type="match status" value="1"/>
</dbReference>
<evidence type="ECO:0000313" key="10">
    <source>
        <dbReference type="Proteomes" id="UP000078070"/>
    </source>
</evidence>
<dbReference type="InterPro" id="IPR010290">
    <property type="entry name" value="TM_effector"/>
</dbReference>
<dbReference type="KEGG" id="mars:A8C75_16060"/>
<feature type="transmembrane region" description="Helical" evidence="7">
    <location>
        <begin position="243"/>
        <end position="261"/>
    </location>
</feature>
<feature type="transmembrane region" description="Helical" evidence="7">
    <location>
        <begin position="273"/>
        <end position="291"/>
    </location>
</feature>
<evidence type="ECO:0000313" key="9">
    <source>
        <dbReference type="EMBL" id="ANG65311.1"/>
    </source>
</evidence>
<feature type="transmembrane region" description="Helical" evidence="7">
    <location>
        <begin position="156"/>
        <end position="174"/>
    </location>
</feature>
<keyword evidence="6 7" id="KW-0472">Membrane</keyword>
<dbReference type="EMBL" id="CP015839">
    <property type="protein sequence ID" value="ANG65311.1"/>
    <property type="molecule type" value="Genomic_DNA"/>
</dbReference>
<accession>A0A1A9F613</accession>
<evidence type="ECO:0000256" key="4">
    <source>
        <dbReference type="ARBA" id="ARBA00022692"/>
    </source>
</evidence>
<keyword evidence="4 7" id="KW-0812">Transmembrane</keyword>
<feature type="transmembrane region" description="Helical" evidence="7">
    <location>
        <begin position="70"/>
        <end position="88"/>
    </location>
</feature>
<dbReference type="STRING" id="1821621.A8C75_16060"/>
<feature type="transmembrane region" description="Helical" evidence="7">
    <location>
        <begin position="359"/>
        <end position="378"/>
    </location>
</feature>
<dbReference type="Gene3D" id="1.20.1250.20">
    <property type="entry name" value="MFS general substrate transporter like domains"/>
    <property type="match status" value="1"/>
</dbReference>
<feature type="domain" description="Major facilitator superfamily (MFS) profile" evidence="8">
    <location>
        <begin position="1"/>
        <end position="385"/>
    </location>
</feature>
<gene>
    <name evidence="9" type="ORF">A8C75_16060</name>
</gene>
<dbReference type="InterPro" id="IPR020846">
    <property type="entry name" value="MFS_dom"/>
</dbReference>
<keyword evidence="3" id="KW-1003">Cell membrane</keyword>
<evidence type="ECO:0000259" key="8">
    <source>
        <dbReference type="PROSITE" id="PS50850"/>
    </source>
</evidence>
<name>A0A1A9F613_9GAMM</name>
<dbReference type="SUPFAM" id="SSF103473">
    <property type="entry name" value="MFS general substrate transporter"/>
    <property type="match status" value="1"/>
</dbReference>
<dbReference type="CDD" id="cd06173">
    <property type="entry name" value="MFS_MefA_like"/>
    <property type="match status" value="1"/>
</dbReference>
<dbReference type="InterPro" id="IPR036259">
    <property type="entry name" value="MFS_trans_sf"/>
</dbReference>
<reference evidence="10" key="1">
    <citation type="submission" date="2016-05" db="EMBL/GenBank/DDBJ databases">
        <authorList>
            <person name="Baek K."/>
            <person name="Yang S.-J."/>
        </authorList>
    </citation>
    <scope>NUCLEOTIDE SEQUENCE [LARGE SCALE GENOMIC DNA]</scope>
    <source>
        <strain evidence="10">ST58-10</strain>
    </source>
</reference>
<protein>
    <submittedName>
        <fullName evidence="9">Arabinose ABC transporter permease</fullName>
    </submittedName>
</protein>
<evidence type="ECO:0000256" key="2">
    <source>
        <dbReference type="ARBA" id="ARBA00022448"/>
    </source>
</evidence>
<dbReference type="Proteomes" id="UP000078070">
    <property type="component" value="Chromosome"/>
</dbReference>
<evidence type="ECO:0000256" key="5">
    <source>
        <dbReference type="ARBA" id="ARBA00022989"/>
    </source>
</evidence>
<keyword evidence="10" id="KW-1185">Reference proteome</keyword>
<evidence type="ECO:0000256" key="3">
    <source>
        <dbReference type="ARBA" id="ARBA00022475"/>
    </source>
</evidence>
<keyword evidence="5 7" id="KW-1133">Transmembrane helix</keyword>
<evidence type="ECO:0000256" key="7">
    <source>
        <dbReference type="SAM" id="Phobius"/>
    </source>
</evidence>
<reference evidence="9 10" key="2">
    <citation type="journal article" date="2018" name="Int. J. Syst. Evol. Microbiol.">
        <title>Marinobacterium aestuarii sp. nov., a benzene-degrading marine bacterium isolated from estuary sediment.</title>
        <authorList>
            <person name="Bae S.S."/>
            <person name="Jung J."/>
            <person name="Chung D."/>
            <person name="Baek K."/>
        </authorList>
    </citation>
    <scope>NUCLEOTIDE SEQUENCE [LARGE SCALE GENOMIC DNA]</scope>
    <source>
        <strain evidence="9 10">ST58-10</strain>
    </source>
</reference>
<comment type="subcellular location">
    <subcellularLocation>
        <location evidence="1">Cell membrane</location>
        <topology evidence="1">Multi-pass membrane protein</topology>
    </subcellularLocation>
</comment>
<evidence type="ECO:0000256" key="6">
    <source>
        <dbReference type="ARBA" id="ARBA00023136"/>
    </source>
</evidence>
<feature type="transmembrane region" description="Helical" evidence="7">
    <location>
        <begin position="334"/>
        <end position="353"/>
    </location>
</feature>
<dbReference type="GO" id="GO:0022857">
    <property type="term" value="F:transmembrane transporter activity"/>
    <property type="evidence" value="ECO:0007669"/>
    <property type="project" value="InterPro"/>
</dbReference>
<dbReference type="OrthoDB" id="9775268at2"/>
<dbReference type="PROSITE" id="PS50850">
    <property type="entry name" value="MFS"/>
    <property type="match status" value="1"/>
</dbReference>
<evidence type="ECO:0000256" key="1">
    <source>
        <dbReference type="ARBA" id="ARBA00004651"/>
    </source>
</evidence>